<dbReference type="PATRIC" id="fig|320778.3.peg.2150"/>
<name>A0A0J1HEA0_9GAMM</name>
<gene>
    <name evidence="1" type="ORF">ABT57_09855</name>
</gene>
<sequence>MNWKLGIVICCLPLVSQAQEQALPLGPILAEQQAQREERALGDVFIDASRQSSQTFEFIGEGSRPVHNRMVDENSINQNVNTVAPTEFGAGMRFRATDDFSISVKAGGEVRNDRDLDVDSGSVNFEFGF</sequence>
<protein>
    <submittedName>
        <fullName evidence="1">Uncharacterized protein</fullName>
    </submittedName>
</protein>
<keyword evidence="2" id="KW-1185">Reference proteome</keyword>
<accession>A0A0J1HEA0</accession>
<evidence type="ECO:0000313" key="1">
    <source>
        <dbReference type="EMBL" id="KLV09964.1"/>
    </source>
</evidence>
<reference evidence="1 2" key="1">
    <citation type="submission" date="2015-05" db="EMBL/GenBank/DDBJ databases">
        <title>Photobacterium galathea sp. nov.</title>
        <authorList>
            <person name="Machado H."/>
            <person name="Gram L."/>
        </authorList>
    </citation>
    <scope>NUCLEOTIDE SEQUENCE [LARGE SCALE GENOMIC DNA]</scope>
    <source>
        <strain evidence="1 2">DSM 22954</strain>
    </source>
</reference>
<comment type="caution">
    <text evidence="1">The sequence shown here is derived from an EMBL/GenBank/DDBJ whole genome shotgun (WGS) entry which is preliminary data.</text>
</comment>
<organism evidence="1 2">
    <name type="scientific">Photobacterium ganghwense</name>
    <dbReference type="NCBI Taxonomy" id="320778"/>
    <lineage>
        <taxon>Bacteria</taxon>
        <taxon>Pseudomonadati</taxon>
        <taxon>Pseudomonadota</taxon>
        <taxon>Gammaproteobacteria</taxon>
        <taxon>Vibrionales</taxon>
        <taxon>Vibrionaceae</taxon>
        <taxon>Photobacterium</taxon>
    </lineage>
</organism>
<dbReference type="EMBL" id="LDOU01000007">
    <property type="protein sequence ID" value="KLV09964.1"/>
    <property type="molecule type" value="Genomic_DNA"/>
</dbReference>
<dbReference type="OrthoDB" id="5816250at2"/>
<dbReference type="Proteomes" id="UP000035909">
    <property type="component" value="Unassembled WGS sequence"/>
</dbReference>
<dbReference type="RefSeq" id="WP_047885052.1">
    <property type="nucleotide sequence ID" value="NZ_CP071326.1"/>
</dbReference>
<proteinExistence type="predicted"/>
<dbReference type="AlphaFoldDB" id="A0A0J1HEA0"/>
<evidence type="ECO:0000313" key="2">
    <source>
        <dbReference type="Proteomes" id="UP000035909"/>
    </source>
</evidence>